<dbReference type="Gene3D" id="1.25.40.10">
    <property type="entry name" value="Tetratricopeptide repeat domain"/>
    <property type="match status" value="1"/>
</dbReference>
<reference evidence="2 3" key="1">
    <citation type="journal article" date="2011" name="Genome Biol.">
        <title>Comparative genome sequence analysis underscores mycoparasitism as the ancestral life style of Trichoderma.</title>
        <authorList>
            <person name="Kubicek C.P."/>
            <person name="Herrera-Estrella A."/>
            <person name="Seidl-Seiboth V."/>
            <person name="Martinez D.A."/>
            <person name="Druzhinina I.S."/>
            <person name="Thon M."/>
            <person name="Zeilinger S."/>
            <person name="Casas-Flores S."/>
            <person name="Horwitz B.A."/>
            <person name="Mukherjee P.K."/>
            <person name="Mukherjee M."/>
            <person name="Kredics L."/>
            <person name="Alcaraz L.D."/>
            <person name="Aerts A."/>
            <person name="Antal Z."/>
            <person name="Atanasova L."/>
            <person name="Cervantes-Badillo M.G."/>
            <person name="Challacombe J."/>
            <person name="Chertkov O."/>
            <person name="McCluskey K."/>
            <person name="Coulpier F."/>
            <person name="Deshpande N."/>
            <person name="von Doehren H."/>
            <person name="Ebbole D.J."/>
            <person name="Esquivel-Naranjo E.U."/>
            <person name="Fekete E."/>
            <person name="Flipphi M."/>
            <person name="Glaser F."/>
            <person name="Gomez-Rodriguez E.Y."/>
            <person name="Gruber S."/>
            <person name="Han C."/>
            <person name="Henrissat B."/>
            <person name="Hermosa R."/>
            <person name="Hernandez-Onate M."/>
            <person name="Karaffa L."/>
            <person name="Kosti I."/>
            <person name="Le Crom S."/>
            <person name="Lindquist E."/>
            <person name="Lucas S."/>
            <person name="Luebeck M."/>
            <person name="Luebeck P.S."/>
            <person name="Margeot A."/>
            <person name="Metz B."/>
            <person name="Misra M."/>
            <person name="Nevalainen H."/>
            <person name="Omann M."/>
            <person name="Packer N."/>
            <person name="Perrone G."/>
            <person name="Uresti-Rivera E.E."/>
            <person name="Salamov A."/>
            <person name="Schmoll M."/>
            <person name="Seiboth B."/>
            <person name="Shapiro H."/>
            <person name="Sukno S."/>
            <person name="Tamayo-Ramos J.A."/>
            <person name="Tisch D."/>
            <person name="Wiest A."/>
            <person name="Wilkinson H.H."/>
            <person name="Zhang M."/>
            <person name="Coutinho P.M."/>
            <person name="Kenerley C.M."/>
            <person name="Monte E."/>
            <person name="Baker S.E."/>
            <person name="Grigoriev I.V."/>
        </authorList>
    </citation>
    <scope>NUCLEOTIDE SEQUENCE [LARGE SCALE GENOMIC DNA]</scope>
    <source>
        <strain evidence="3">ATCC 20476 / IMI 206040</strain>
    </source>
</reference>
<feature type="compositionally biased region" description="Basic residues" evidence="1">
    <location>
        <begin position="619"/>
        <end position="630"/>
    </location>
</feature>
<evidence type="ECO:0000256" key="1">
    <source>
        <dbReference type="SAM" id="MobiDB-lite"/>
    </source>
</evidence>
<dbReference type="PANTHER" id="PTHR46082">
    <property type="entry name" value="ATP/GTP-BINDING PROTEIN-RELATED"/>
    <property type="match status" value="1"/>
</dbReference>
<dbReference type="InterPro" id="IPR053137">
    <property type="entry name" value="NLR-like"/>
</dbReference>
<accession>G9NVC1</accession>
<comment type="caution">
    <text evidence="2">The sequence shown here is derived from an EMBL/GenBank/DDBJ whole genome shotgun (WGS) entry which is preliminary data.</text>
</comment>
<dbReference type="SUPFAM" id="SSF52540">
    <property type="entry name" value="P-loop containing nucleoside triphosphate hydrolases"/>
    <property type="match status" value="1"/>
</dbReference>
<dbReference type="eggNOG" id="KOG1840">
    <property type="taxonomic scope" value="Eukaryota"/>
</dbReference>
<feature type="non-terminal residue" evidence="2">
    <location>
        <position position="1"/>
    </location>
</feature>
<dbReference type="InterPro" id="IPR027417">
    <property type="entry name" value="P-loop_NTPase"/>
</dbReference>
<dbReference type="AlphaFoldDB" id="G9NVC1"/>
<evidence type="ECO:0000313" key="2">
    <source>
        <dbReference type="EMBL" id="EHK44942.1"/>
    </source>
</evidence>
<dbReference type="Gene3D" id="3.40.50.300">
    <property type="entry name" value="P-loop containing nucleotide triphosphate hydrolases"/>
    <property type="match status" value="1"/>
</dbReference>
<dbReference type="HOGENOM" id="CLU_000288_125_8_1"/>
<evidence type="ECO:0000313" key="3">
    <source>
        <dbReference type="Proteomes" id="UP000005426"/>
    </source>
</evidence>
<dbReference type="EMBL" id="ABDG02000024">
    <property type="protein sequence ID" value="EHK44942.1"/>
    <property type="molecule type" value="Genomic_DNA"/>
</dbReference>
<dbReference type="OMA" id="HEGISET"/>
<proteinExistence type="predicted"/>
<dbReference type="STRING" id="452589.G9NVC1"/>
<evidence type="ECO:0008006" key="4">
    <source>
        <dbReference type="Google" id="ProtNLM"/>
    </source>
</evidence>
<dbReference type="Proteomes" id="UP000005426">
    <property type="component" value="Unassembled WGS sequence"/>
</dbReference>
<feature type="compositionally biased region" description="Basic and acidic residues" evidence="1">
    <location>
        <begin position="631"/>
        <end position="654"/>
    </location>
</feature>
<dbReference type="Pfam" id="PF13424">
    <property type="entry name" value="TPR_12"/>
    <property type="match status" value="2"/>
</dbReference>
<sequence length="654" mass="74900">VLIPYPPNEDFIDRPEIQNEMRRQFGLGEYQGPSQPRRRVSLCGLGGNGYMNPDVSIFWVHASNTHRFRESYTNIAKACNVPGINDPEANVLLIVKQWLEAQHQSRWLLIIDNADDSELFVSEGKNTVDDTETEFDSEDDKLVHYVPDCHQGCMLLSTTRNMNAAVDLCRGGDPIQVPSMTSNEAYQLLRAILPAEISATDASTLSSRLDHLPLALAQAASFIKKRRITVRNYVDRLDEGDSEFVDMLNEPFQTEGRDLRAPHAVTATWIISFEQIERIDKIASDILSFLGVLHFQAIPKILVEHYYRELCPNENENSTSSALLEALDLLRSFSFISEGTDQDLNMHRLVQLVIHKWLISKKQMAEYARYAMMVISKLLPTKLLPTEDFGTLLRYLPHANSVLGKAGSDLNNDDLYAASTIYLLGIIYLDQDRSEEAEDLISYAFERRKLVLGEFHIDTLESMRALSKVYRHQNRIEEAKRLEAQTLEFRNIVLGDQHPSTLMSLHDRANMYCSEGKFKIAKDLVTRILKIQQGILRAHHPNIISTMMLLARIRKQMGKIDKAIGLMESCLSATEAELGQDHTTTVDILSTLERWRKEAEISAPASQCPTSSRSSLQNRQRRRWRARHRNIGRETERKRERKRELEWKGTTRYM</sequence>
<keyword evidence="3" id="KW-1185">Reference proteome</keyword>
<protein>
    <recommendedName>
        <fullName evidence="4">NB-ARC domain-containing protein</fullName>
    </recommendedName>
</protein>
<dbReference type="PANTHER" id="PTHR46082:SF6">
    <property type="entry name" value="AAA+ ATPASE DOMAIN-CONTAINING PROTEIN-RELATED"/>
    <property type="match status" value="1"/>
</dbReference>
<dbReference type="OrthoDB" id="4900321at2759"/>
<name>G9NVC1_HYPAI</name>
<dbReference type="SUPFAM" id="SSF48452">
    <property type="entry name" value="TPR-like"/>
    <property type="match status" value="1"/>
</dbReference>
<dbReference type="InterPro" id="IPR011990">
    <property type="entry name" value="TPR-like_helical_dom_sf"/>
</dbReference>
<feature type="region of interest" description="Disordered" evidence="1">
    <location>
        <begin position="600"/>
        <end position="654"/>
    </location>
</feature>
<gene>
    <name evidence="2" type="ORF">TRIATDRAFT_198933</name>
</gene>
<organism evidence="2 3">
    <name type="scientific">Hypocrea atroviridis (strain ATCC 20476 / IMI 206040)</name>
    <name type="common">Trichoderma atroviride</name>
    <dbReference type="NCBI Taxonomy" id="452589"/>
    <lineage>
        <taxon>Eukaryota</taxon>
        <taxon>Fungi</taxon>
        <taxon>Dikarya</taxon>
        <taxon>Ascomycota</taxon>
        <taxon>Pezizomycotina</taxon>
        <taxon>Sordariomycetes</taxon>
        <taxon>Hypocreomycetidae</taxon>
        <taxon>Hypocreales</taxon>
        <taxon>Hypocreaceae</taxon>
        <taxon>Trichoderma</taxon>
    </lineage>
</organism>